<reference evidence="6" key="2">
    <citation type="submission" date="2020-09" db="EMBL/GenBank/DDBJ databases">
        <authorList>
            <person name="Sun Q."/>
            <person name="Zhou Y."/>
        </authorList>
    </citation>
    <scope>NUCLEOTIDE SEQUENCE</scope>
    <source>
        <strain evidence="6">CGMCC 1.12187</strain>
    </source>
</reference>
<organism evidence="6 7">
    <name type="scientific">Kocuria dechangensis</name>
    <dbReference type="NCBI Taxonomy" id="1176249"/>
    <lineage>
        <taxon>Bacteria</taxon>
        <taxon>Bacillati</taxon>
        <taxon>Actinomycetota</taxon>
        <taxon>Actinomycetes</taxon>
        <taxon>Micrococcales</taxon>
        <taxon>Micrococcaceae</taxon>
        <taxon>Kocuria</taxon>
    </lineage>
</organism>
<dbReference type="Pfam" id="PF13579">
    <property type="entry name" value="Glyco_trans_4_4"/>
    <property type="match status" value="1"/>
</dbReference>
<dbReference type="Proteomes" id="UP000638848">
    <property type="component" value="Unassembled WGS sequence"/>
</dbReference>
<dbReference type="GO" id="GO:1901137">
    <property type="term" value="P:carbohydrate derivative biosynthetic process"/>
    <property type="evidence" value="ECO:0007669"/>
    <property type="project" value="UniProtKB-ARBA"/>
</dbReference>
<accession>A0A917GMJ0</accession>
<name>A0A917GMJ0_9MICC</name>
<dbReference type="GO" id="GO:0016757">
    <property type="term" value="F:glycosyltransferase activity"/>
    <property type="evidence" value="ECO:0007669"/>
    <property type="project" value="UniProtKB-KW"/>
</dbReference>
<dbReference type="InterPro" id="IPR028098">
    <property type="entry name" value="Glyco_trans_4-like_N"/>
</dbReference>
<dbReference type="Gene3D" id="3.40.50.2000">
    <property type="entry name" value="Glycogen Phosphorylase B"/>
    <property type="match status" value="2"/>
</dbReference>
<evidence type="ECO:0000259" key="4">
    <source>
        <dbReference type="Pfam" id="PF00534"/>
    </source>
</evidence>
<dbReference type="SUPFAM" id="SSF53756">
    <property type="entry name" value="UDP-Glycosyltransferase/glycogen phosphorylase"/>
    <property type="match status" value="1"/>
</dbReference>
<dbReference type="InterPro" id="IPR050194">
    <property type="entry name" value="Glycosyltransferase_grp1"/>
</dbReference>
<evidence type="ECO:0000256" key="2">
    <source>
        <dbReference type="ARBA" id="ARBA00022676"/>
    </source>
</evidence>
<evidence type="ECO:0000259" key="5">
    <source>
        <dbReference type="Pfam" id="PF13579"/>
    </source>
</evidence>
<dbReference type="Pfam" id="PF00534">
    <property type="entry name" value="Glycos_transf_1"/>
    <property type="match status" value="1"/>
</dbReference>
<dbReference type="InterPro" id="IPR001296">
    <property type="entry name" value="Glyco_trans_1"/>
</dbReference>
<evidence type="ECO:0000313" key="6">
    <source>
        <dbReference type="EMBL" id="GGG51217.1"/>
    </source>
</evidence>
<sequence>MPDAALHVLLVSLHTSPLEQPGSGDAGGMNVYVRHLAAGLADAGHTVDMAVLDRSPDAPGAEGLRAESVGPGMRLLTVTLPGAAGAAKEDLPRFVDPFAAVLGAALDAEDRRPDAVHAHYWLSGAAGRVLADEWGVPLVLSLHTTARAKNLRAALGEGLEPEERAAAEEALVARAEATVVNTGAEAHQMLELYDADPARLAVIAPGVDLGVFHPAGPANSPAASPGVSPGAGDGPGTAARPLRLLFAGRLQALKGPQVLVEALARIRELAPDLVVELEITGVGAPSFIGALRARVRELGLGDSVVFSPALPAQELAARMRRADAVVVPSSSETFGLVALEAQACGTPVLATDVDGLRTAVLHGATGRLVRDRAPGTWARAVVDLARDPEALRRLGAAAARRAREYSWERTARATVDAYGRAGVRDGSRRQLNTLER</sequence>
<feature type="domain" description="Glycosyl transferase family 1" evidence="4">
    <location>
        <begin position="242"/>
        <end position="400"/>
    </location>
</feature>
<dbReference type="RefSeq" id="WP_188535269.1">
    <property type="nucleotide sequence ID" value="NZ_BMEQ01000004.1"/>
</dbReference>
<dbReference type="PANTHER" id="PTHR45947:SF3">
    <property type="entry name" value="SULFOQUINOVOSYL TRANSFERASE SQD2"/>
    <property type="match status" value="1"/>
</dbReference>
<keyword evidence="3" id="KW-0808">Transferase</keyword>
<dbReference type="PANTHER" id="PTHR45947">
    <property type="entry name" value="SULFOQUINOVOSYL TRANSFERASE SQD2"/>
    <property type="match status" value="1"/>
</dbReference>
<comment type="caution">
    <text evidence="6">The sequence shown here is derived from an EMBL/GenBank/DDBJ whole genome shotgun (WGS) entry which is preliminary data.</text>
</comment>
<reference evidence="6" key="1">
    <citation type="journal article" date="2014" name="Int. J. Syst. Evol. Microbiol.">
        <title>Complete genome sequence of Corynebacterium casei LMG S-19264T (=DSM 44701T), isolated from a smear-ripened cheese.</title>
        <authorList>
            <consortium name="US DOE Joint Genome Institute (JGI-PGF)"/>
            <person name="Walter F."/>
            <person name="Albersmeier A."/>
            <person name="Kalinowski J."/>
            <person name="Ruckert C."/>
        </authorList>
    </citation>
    <scope>NUCLEOTIDE SEQUENCE</scope>
    <source>
        <strain evidence="6">CGMCC 1.12187</strain>
    </source>
</reference>
<keyword evidence="7" id="KW-1185">Reference proteome</keyword>
<dbReference type="AlphaFoldDB" id="A0A917GMJ0"/>
<evidence type="ECO:0000256" key="3">
    <source>
        <dbReference type="ARBA" id="ARBA00022679"/>
    </source>
</evidence>
<protein>
    <recommendedName>
        <fullName evidence="1">D-inositol 3-phosphate glycosyltransferase</fullName>
    </recommendedName>
</protein>
<evidence type="ECO:0000313" key="7">
    <source>
        <dbReference type="Proteomes" id="UP000638848"/>
    </source>
</evidence>
<gene>
    <name evidence="6" type="primary">mshA</name>
    <name evidence="6" type="ORF">GCM10011374_12280</name>
</gene>
<dbReference type="EMBL" id="BMEQ01000004">
    <property type="protein sequence ID" value="GGG51217.1"/>
    <property type="molecule type" value="Genomic_DNA"/>
</dbReference>
<keyword evidence="2" id="KW-0328">Glycosyltransferase</keyword>
<evidence type="ECO:0000256" key="1">
    <source>
        <dbReference type="ARBA" id="ARBA00021292"/>
    </source>
</evidence>
<proteinExistence type="predicted"/>
<feature type="domain" description="Glycosyltransferase subfamily 4-like N-terminal" evidence="5">
    <location>
        <begin position="27"/>
        <end position="206"/>
    </location>
</feature>